<dbReference type="Pfam" id="PF13855">
    <property type="entry name" value="LRR_8"/>
    <property type="match status" value="1"/>
</dbReference>
<dbReference type="InterPro" id="IPR032675">
    <property type="entry name" value="LRR_dom_sf"/>
</dbReference>
<dbReference type="EMBL" id="JASPKY010001044">
    <property type="protein sequence ID" value="KAK9679323.1"/>
    <property type="molecule type" value="Genomic_DNA"/>
</dbReference>
<dbReference type="GO" id="GO:0005737">
    <property type="term" value="C:cytoplasm"/>
    <property type="evidence" value="ECO:0007669"/>
    <property type="project" value="TreeGrafter"/>
</dbReference>
<dbReference type="InterPro" id="IPR050216">
    <property type="entry name" value="LRR_domain-containing"/>
</dbReference>
<dbReference type="PANTHER" id="PTHR48051">
    <property type="match status" value="1"/>
</dbReference>
<dbReference type="PANTHER" id="PTHR48051:SF1">
    <property type="entry name" value="RAS SUPPRESSOR PROTEIN 1"/>
    <property type="match status" value="1"/>
</dbReference>
<dbReference type="InterPro" id="IPR001611">
    <property type="entry name" value="Leu-rich_rpt"/>
</dbReference>
<organism evidence="3 4">
    <name type="scientific">Popillia japonica</name>
    <name type="common">Japanese beetle</name>
    <dbReference type="NCBI Taxonomy" id="7064"/>
    <lineage>
        <taxon>Eukaryota</taxon>
        <taxon>Metazoa</taxon>
        <taxon>Ecdysozoa</taxon>
        <taxon>Arthropoda</taxon>
        <taxon>Hexapoda</taxon>
        <taxon>Insecta</taxon>
        <taxon>Pterygota</taxon>
        <taxon>Neoptera</taxon>
        <taxon>Endopterygota</taxon>
        <taxon>Coleoptera</taxon>
        <taxon>Polyphaga</taxon>
        <taxon>Scarabaeiformia</taxon>
        <taxon>Scarabaeidae</taxon>
        <taxon>Rutelinae</taxon>
        <taxon>Popillia</taxon>
    </lineage>
</organism>
<dbReference type="AlphaFoldDB" id="A0AAW1HS59"/>
<proteinExistence type="predicted"/>
<gene>
    <name evidence="3" type="ORF">QE152_g40119</name>
</gene>
<evidence type="ECO:0000256" key="1">
    <source>
        <dbReference type="ARBA" id="ARBA00022614"/>
    </source>
</evidence>
<comment type="caution">
    <text evidence="3">The sequence shown here is derived from an EMBL/GenBank/DDBJ whole genome shotgun (WGS) entry which is preliminary data.</text>
</comment>
<name>A0AAW1HS59_POPJA</name>
<keyword evidence="1" id="KW-0433">Leucine-rich repeat</keyword>
<accession>A0AAW1HS59</accession>
<keyword evidence="4" id="KW-1185">Reference proteome</keyword>
<sequence>MTDHLNRQEHKPIIKYCANSINSDTFQLSHACENENCNCILEVKQHMLMNKIVHLNLSNCKLNSLPESLSDLPLKSLNLSHNSIVNIPSCLLNGLESIEDLNLSYNQISEFEMEPKSSLNLQVLDVRSNGIKFIPIWLVHAKSKNLLELHYTGNILGKTNENLYGKIYSYKLKKLLLKESHILNENISFLKSIRTLEVLDVANGGSKIYRNCFTNYDELVDHPSWETTIKILYLSSLNMGFLPESIVCLQYLKELYIADNALFWLPDVIGKLVTLEILDIANNSLCFLPKTISELKNLHVLKLQCNKLAVIKPLEKLDHLKLLDLYENDLDNFPLDIHKFKYLDLEKNCFDTSLLDHIYSEKRSYYRNEYNLKYRAVGYNEEHIPDFNKSESDCECIYSEDSGNSNVIPSDDYEEEWWDDIKVESHPDVTTSDDEWQGYFPMQRFQQIRI</sequence>
<dbReference type="Gene3D" id="3.80.10.10">
    <property type="entry name" value="Ribonuclease Inhibitor"/>
    <property type="match status" value="2"/>
</dbReference>
<protein>
    <submittedName>
        <fullName evidence="3">Leucine rich repeat</fullName>
    </submittedName>
</protein>
<evidence type="ECO:0000313" key="4">
    <source>
        <dbReference type="Proteomes" id="UP001458880"/>
    </source>
</evidence>
<dbReference type="SMART" id="SM00369">
    <property type="entry name" value="LRR_TYP"/>
    <property type="match status" value="5"/>
</dbReference>
<evidence type="ECO:0000313" key="3">
    <source>
        <dbReference type="EMBL" id="KAK9679323.1"/>
    </source>
</evidence>
<dbReference type="PROSITE" id="PS51450">
    <property type="entry name" value="LRR"/>
    <property type="match status" value="3"/>
</dbReference>
<dbReference type="Pfam" id="PF00560">
    <property type="entry name" value="LRR_1"/>
    <property type="match status" value="1"/>
</dbReference>
<dbReference type="SUPFAM" id="SSF52058">
    <property type="entry name" value="L domain-like"/>
    <property type="match status" value="1"/>
</dbReference>
<keyword evidence="2" id="KW-0677">Repeat</keyword>
<evidence type="ECO:0000256" key="2">
    <source>
        <dbReference type="ARBA" id="ARBA00022737"/>
    </source>
</evidence>
<dbReference type="Proteomes" id="UP001458880">
    <property type="component" value="Unassembled WGS sequence"/>
</dbReference>
<reference evidence="3 4" key="1">
    <citation type="journal article" date="2024" name="BMC Genomics">
        <title>De novo assembly and annotation of Popillia japonica's genome with initial clues to its potential as an invasive pest.</title>
        <authorList>
            <person name="Cucini C."/>
            <person name="Boschi S."/>
            <person name="Funari R."/>
            <person name="Cardaioli E."/>
            <person name="Iannotti N."/>
            <person name="Marturano G."/>
            <person name="Paoli F."/>
            <person name="Bruttini M."/>
            <person name="Carapelli A."/>
            <person name="Frati F."/>
            <person name="Nardi F."/>
        </authorList>
    </citation>
    <scope>NUCLEOTIDE SEQUENCE [LARGE SCALE GENOMIC DNA]</scope>
    <source>
        <strain evidence="3">DMR45628</strain>
    </source>
</reference>
<dbReference type="InterPro" id="IPR003591">
    <property type="entry name" value="Leu-rich_rpt_typical-subtyp"/>
</dbReference>